<gene>
    <name evidence="7" type="ORF">COU30_05555</name>
</gene>
<feature type="transmembrane region" description="Helical" evidence="5">
    <location>
        <begin position="59"/>
        <end position="79"/>
    </location>
</feature>
<dbReference type="Proteomes" id="UP000228528">
    <property type="component" value="Unassembled WGS sequence"/>
</dbReference>
<evidence type="ECO:0000259" key="6">
    <source>
        <dbReference type="PROSITE" id="PS50929"/>
    </source>
</evidence>
<feature type="transmembrane region" description="Helical" evidence="5">
    <location>
        <begin position="21"/>
        <end position="39"/>
    </location>
</feature>
<dbReference type="PROSITE" id="PS50929">
    <property type="entry name" value="ABC_TM1F"/>
    <property type="match status" value="1"/>
</dbReference>
<dbReference type="SUPFAM" id="SSF90123">
    <property type="entry name" value="ABC transporter transmembrane region"/>
    <property type="match status" value="1"/>
</dbReference>
<evidence type="ECO:0000313" key="7">
    <source>
        <dbReference type="EMBL" id="PIR76869.1"/>
    </source>
</evidence>
<feature type="transmembrane region" description="Helical" evidence="5">
    <location>
        <begin position="254"/>
        <end position="272"/>
    </location>
</feature>
<keyword evidence="3 5" id="KW-1133">Transmembrane helix</keyword>
<dbReference type="AlphaFoldDB" id="A0A2M6NZZ5"/>
<dbReference type="GO" id="GO:0015421">
    <property type="term" value="F:ABC-type oligopeptide transporter activity"/>
    <property type="evidence" value="ECO:0007669"/>
    <property type="project" value="TreeGrafter"/>
</dbReference>
<keyword evidence="4 5" id="KW-0472">Membrane</keyword>
<dbReference type="GO" id="GO:0016887">
    <property type="term" value="F:ATP hydrolysis activity"/>
    <property type="evidence" value="ECO:0007669"/>
    <property type="project" value="InterPro"/>
</dbReference>
<evidence type="ECO:0000256" key="2">
    <source>
        <dbReference type="ARBA" id="ARBA00022692"/>
    </source>
</evidence>
<organism evidence="7 8">
    <name type="scientific">Candidatus Magasanikbacteria bacterium CG10_big_fil_rev_8_21_14_0_10_38_6</name>
    <dbReference type="NCBI Taxonomy" id="1974647"/>
    <lineage>
        <taxon>Bacteria</taxon>
        <taxon>Candidatus Magasanikiibacteriota</taxon>
    </lineage>
</organism>
<dbReference type="Gene3D" id="3.40.50.300">
    <property type="entry name" value="P-loop containing nucleotide triphosphate hydrolases"/>
    <property type="match status" value="1"/>
</dbReference>
<evidence type="ECO:0000256" key="1">
    <source>
        <dbReference type="ARBA" id="ARBA00004651"/>
    </source>
</evidence>
<comment type="subcellular location">
    <subcellularLocation>
        <location evidence="1">Cell membrane</location>
        <topology evidence="1">Multi-pass membrane protein</topology>
    </subcellularLocation>
</comment>
<evidence type="ECO:0000256" key="3">
    <source>
        <dbReference type="ARBA" id="ARBA00022989"/>
    </source>
</evidence>
<protein>
    <recommendedName>
        <fullName evidence="6">ABC transmembrane type-1 domain-containing protein</fullName>
    </recommendedName>
</protein>
<keyword evidence="2 5" id="KW-0812">Transmembrane</keyword>
<comment type="caution">
    <text evidence="7">The sequence shown here is derived from an EMBL/GenBank/DDBJ whole genome shotgun (WGS) entry which is preliminary data.</text>
</comment>
<evidence type="ECO:0000313" key="8">
    <source>
        <dbReference type="Proteomes" id="UP000228528"/>
    </source>
</evidence>
<sequence>MQNTTKKTLQIYWKHTKRRKIPVVLFFLFVIISSTLSLIPPIFLKDFFNILSNGDVSQSAHLITLLGIIIGLSLTNWLFRRAEELTSNVYKNYIMVDISQTAFAYLHGHSVSFFNDNFVGSLVKKVKRFIAGYDRLGSILAWDLTPILVTIIFVFTVLVRTNVFFGVAVIIYAIVMIGFNLIFSKYKLKYDEQRTAAQSRWTGHIADTITNHINVKFFNGKKRELAKYTEIENDVRRLNTFTWQLGDLNQAGQSLIIIFLEMALFFWAIHLWKQGNISVGDFILIQAYVIELAHRFWGIGRVIRDFYESIADANEMTEILMLPHEIIEKKNATALTVEKPEIIFDHVSFHYNKTRKVINDITLTIKAKESIALVGPSGAGKSTIIKLLMRMHDTTKGKIMISGQKINNVTTESLWENISYVPQSPILFHRTLLDNISYGRPDATQKEIMAAAKAAYCDEFIEQFPDKYETLVGERGVKLSGGERQRIAIG</sequence>
<dbReference type="Pfam" id="PF00005">
    <property type="entry name" value="ABC_tran"/>
    <property type="match status" value="1"/>
</dbReference>
<feature type="non-terminal residue" evidence="7">
    <location>
        <position position="490"/>
    </location>
</feature>
<dbReference type="GO" id="GO:0005524">
    <property type="term" value="F:ATP binding"/>
    <property type="evidence" value="ECO:0007669"/>
    <property type="project" value="InterPro"/>
</dbReference>
<evidence type="ECO:0000256" key="5">
    <source>
        <dbReference type="SAM" id="Phobius"/>
    </source>
</evidence>
<dbReference type="InterPro" id="IPR003439">
    <property type="entry name" value="ABC_transporter-like_ATP-bd"/>
</dbReference>
<dbReference type="InterPro" id="IPR027417">
    <property type="entry name" value="P-loop_NTPase"/>
</dbReference>
<dbReference type="InterPro" id="IPR011527">
    <property type="entry name" value="ABC1_TM_dom"/>
</dbReference>
<dbReference type="PANTHER" id="PTHR43394">
    <property type="entry name" value="ATP-DEPENDENT PERMEASE MDL1, MITOCHONDRIAL"/>
    <property type="match status" value="1"/>
</dbReference>
<feature type="transmembrane region" description="Helical" evidence="5">
    <location>
        <begin position="163"/>
        <end position="183"/>
    </location>
</feature>
<dbReference type="Gene3D" id="1.20.1560.10">
    <property type="entry name" value="ABC transporter type 1, transmembrane domain"/>
    <property type="match status" value="1"/>
</dbReference>
<dbReference type="GO" id="GO:0005886">
    <property type="term" value="C:plasma membrane"/>
    <property type="evidence" value="ECO:0007669"/>
    <property type="project" value="UniProtKB-SubCell"/>
</dbReference>
<dbReference type="SUPFAM" id="SSF52540">
    <property type="entry name" value="P-loop containing nucleoside triphosphate hydrolases"/>
    <property type="match status" value="1"/>
</dbReference>
<dbReference type="PANTHER" id="PTHR43394:SF1">
    <property type="entry name" value="ATP-BINDING CASSETTE SUB-FAMILY B MEMBER 10, MITOCHONDRIAL"/>
    <property type="match status" value="1"/>
</dbReference>
<proteinExistence type="predicted"/>
<dbReference type="InterPro" id="IPR039421">
    <property type="entry name" value="Type_1_exporter"/>
</dbReference>
<accession>A0A2M6NZZ5</accession>
<feature type="domain" description="ABC transmembrane type-1" evidence="6">
    <location>
        <begin position="24"/>
        <end position="308"/>
    </location>
</feature>
<dbReference type="EMBL" id="PFBW01000231">
    <property type="protein sequence ID" value="PIR76869.1"/>
    <property type="molecule type" value="Genomic_DNA"/>
</dbReference>
<name>A0A2M6NZZ5_9BACT</name>
<evidence type="ECO:0000256" key="4">
    <source>
        <dbReference type="ARBA" id="ARBA00023136"/>
    </source>
</evidence>
<dbReference type="InterPro" id="IPR036640">
    <property type="entry name" value="ABC1_TM_sf"/>
</dbReference>
<reference evidence="8" key="1">
    <citation type="submission" date="2017-09" db="EMBL/GenBank/DDBJ databases">
        <title>Depth-based differentiation of microbial function through sediment-hosted aquifers and enrichment of novel symbionts in the deep terrestrial subsurface.</title>
        <authorList>
            <person name="Probst A.J."/>
            <person name="Ladd B."/>
            <person name="Jarett J.K."/>
            <person name="Geller-Mcgrath D.E."/>
            <person name="Sieber C.M.K."/>
            <person name="Emerson J.B."/>
            <person name="Anantharaman K."/>
            <person name="Thomas B.C."/>
            <person name="Malmstrom R."/>
            <person name="Stieglmeier M."/>
            <person name="Klingl A."/>
            <person name="Woyke T."/>
            <person name="Ryan C.M."/>
            <person name="Banfield J.F."/>
        </authorList>
    </citation>
    <scope>NUCLEOTIDE SEQUENCE [LARGE SCALE GENOMIC DNA]</scope>
</reference>
<dbReference type="Pfam" id="PF00664">
    <property type="entry name" value="ABC_membrane"/>
    <property type="match status" value="1"/>
</dbReference>
<feature type="transmembrane region" description="Helical" evidence="5">
    <location>
        <begin position="136"/>
        <end position="157"/>
    </location>
</feature>